<dbReference type="HOGENOM" id="CLU_2811846_0_0_1"/>
<reference evidence="1 2" key="1">
    <citation type="submission" date="2014-04" db="EMBL/GenBank/DDBJ databases">
        <title>Evolutionary Origins and Diversification of the Mycorrhizal Mutualists.</title>
        <authorList>
            <consortium name="DOE Joint Genome Institute"/>
            <consortium name="Mycorrhizal Genomics Consortium"/>
            <person name="Kohler A."/>
            <person name="Kuo A."/>
            <person name="Nagy L.G."/>
            <person name="Floudas D."/>
            <person name="Copeland A."/>
            <person name="Barry K.W."/>
            <person name="Cichocki N."/>
            <person name="Veneault-Fourrey C."/>
            <person name="LaButti K."/>
            <person name="Lindquist E.A."/>
            <person name="Lipzen A."/>
            <person name="Lundell T."/>
            <person name="Morin E."/>
            <person name="Murat C."/>
            <person name="Riley R."/>
            <person name="Ohm R."/>
            <person name="Sun H."/>
            <person name="Tunlid A."/>
            <person name="Henrissat B."/>
            <person name="Grigoriev I.V."/>
            <person name="Hibbett D.S."/>
            <person name="Martin F."/>
        </authorList>
    </citation>
    <scope>NUCLEOTIDE SEQUENCE [LARGE SCALE GENOMIC DNA]</scope>
    <source>
        <strain evidence="1 2">Koide BX008</strain>
    </source>
</reference>
<dbReference type="Proteomes" id="UP000054549">
    <property type="component" value="Unassembled WGS sequence"/>
</dbReference>
<protein>
    <submittedName>
        <fullName evidence="1">Uncharacterized protein</fullName>
    </submittedName>
</protein>
<evidence type="ECO:0000313" key="2">
    <source>
        <dbReference type="Proteomes" id="UP000054549"/>
    </source>
</evidence>
<dbReference type="AlphaFoldDB" id="A0A0C2WCS7"/>
<keyword evidence="2" id="KW-1185">Reference proteome</keyword>
<proteinExistence type="predicted"/>
<dbReference type="InParanoid" id="A0A0C2WCS7"/>
<name>A0A0C2WCS7_AMAMK</name>
<accession>A0A0C2WCS7</accession>
<sequence length="67" mass="7705">MSSRDPVEDTPSPSSIRTCVLHPHRYRFAPLNLVAGAVMGKRMRMLDHRWSTWIIEQFLTPAAGKKR</sequence>
<dbReference type="EMBL" id="KN818777">
    <property type="protein sequence ID" value="KIL54381.1"/>
    <property type="molecule type" value="Genomic_DNA"/>
</dbReference>
<organism evidence="1 2">
    <name type="scientific">Amanita muscaria (strain Koide BX008)</name>
    <dbReference type="NCBI Taxonomy" id="946122"/>
    <lineage>
        <taxon>Eukaryota</taxon>
        <taxon>Fungi</taxon>
        <taxon>Dikarya</taxon>
        <taxon>Basidiomycota</taxon>
        <taxon>Agaricomycotina</taxon>
        <taxon>Agaricomycetes</taxon>
        <taxon>Agaricomycetidae</taxon>
        <taxon>Agaricales</taxon>
        <taxon>Pluteineae</taxon>
        <taxon>Amanitaceae</taxon>
        <taxon>Amanita</taxon>
    </lineage>
</organism>
<gene>
    <name evidence="1" type="ORF">M378DRAFT_174271</name>
</gene>
<evidence type="ECO:0000313" key="1">
    <source>
        <dbReference type="EMBL" id="KIL54381.1"/>
    </source>
</evidence>